<dbReference type="RefSeq" id="XP_008085337.1">
    <property type="nucleotide sequence ID" value="XM_008087146.1"/>
</dbReference>
<reference evidence="1 2" key="1">
    <citation type="journal article" date="2013" name="BMC Genomics">
        <title>Genomics-driven discovery of the pneumocandin biosynthetic gene cluster in the fungus Glarea lozoyensis.</title>
        <authorList>
            <person name="Chen L."/>
            <person name="Yue Q."/>
            <person name="Zhang X."/>
            <person name="Xiang M."/>
            <person name="Wang C."/>
            <person name="Li S."/>
            <person name="Che Y."/>
            <person name="Ortiz-Lopez F.J."/>
            <person name="Bills G.F."/>
            <person name="Liu X."/>
            <person name="An Z."/>
        </authorList>
    </citation>
    <scope>NUCLEOTIDE SEQUENCE [LARGE SCALE GENOMIC DNA]</scope>
    <source>
        <strain evidence="2">ATCC 20868 / MF5171</strain>
    </source>
</reference>
<organism evidence="1 2">
    <name type="scientific">Glarea lozoyensis (strain ATCC 20868 / MF5171)</name>
    <dbReference type="NCBI Taxonomy" id="1116229"/>
    <lineage>
        <taxon>Eukaryota</taxon>
        <taxon>Fungi</taxon>
        <taxon>Dikarya</taxon>
        <taxon>Ascomycota</taxon>
        <taxon>Pezizomycotina</taxon>
        <taxon>Leotiomycetes</taxon>
        <taxon>Helotiales</taxon>
        <taxon>Helotiaceae</taxon>
        <taxon>Glarea</taxon>
    </lineage>
</organism>
<dbReference type="eggNOG" id="ENOG502S263">
    <property type="taxonomic scope" value="Eukaryota"/>
</dbReference>
<keyword evidence="2" id="KW-1185">Reference proteome</keyword>
<dbReference type="AlphaFoldDB" id="S3DNB7"/>
<protein>
    <recommendedName>
        <fullName evidence="3">N-acetylglucosamine-induced protein 1</fullName>
    </recommendedName>
</protein>
<dbReference type="Pfam" id="PF12239">
    <property type="entry name" value="DUF3605"/>
    <property type="match status" value="1"/>
</dbReference>
<dbReference type="OMA" id="YHDWEDL"/>
<dbReference type="KEGG" id="glz:GLAREA_04769"/>
<gene>
    <name evidence="1" type="ORF">GLAREA_04769</name>
</gene>
<dbReference type="EMBL" id="KE145369">
    <property type="protein sequence ID" value="EPE27978.1"/>
    <property type="molecule type" value="Genomic_DNA"/>
</dbReference>
<dbReference type="HOGENOM" id="CLU_075862_0_0_1"/>
<evidence type="ECO:0008006" key="3">
    <source>
        <dbReference type="Google" id="ProtNLM"/>
    </source>
</evidence>
<dbReference type="GeneID" id="19463824"/>
<evidence type="ECO:0000313" key="2">
    <source>
        <dbReference type="Proteomes" id="UP000016922"/>
    </source>
</evidence>
<dbReference type="Proteomes" id="UP000016922">
    <property type="component" value="Unassembled WGS sequence"/>
</dbReference>
<dbReference type="PANTHER" id="PTHR35020:SF2">
    <property type="entry name" value="N-ACETYLGLUCOSAMINE-INDUCED PROTEIN 1"/>
    <property type="match status" value="1"/>
</dbReference>
<evidence type="ECO:0000313" key="1">
    <source>
        <dbReference type="EMBL" id="EPE27978.1"/>
    </source>
</evidence>
<name>S3DNB7_GLAL2</name>
<proteinExistence type="predicted"/>
<accession>S3DNB7</accession>
<dbReference type="GO" id="GO:0005737">
    <property type="term" value="C:cytoplasm"/>
    <property type="evidence" value="ECO:0007669"/>
    <property type="project" value="TreeGrafter"/>
</dbReference>
<dbReference type="InterPro" id="IPR022036">
    <property type="entry name" value="DUF3605"/>
</dbReference>
<sequence length="212" mass="24383">MEEEEVKNGSVAVKEEDAPFPLTELDKIGLSQKDEDFKLHTWDDLKEIIETNNLALLTRTPSQIRAYITWCSKINREYGSVSNFIIAHRLPWGPPPFSFNSSTPLSDPSDYRILVNDWPYGFTDEITHIVVWSKTPIPTDEGTGDLTKDSRNRVEGWVKRTFGDRLGEERVLWFKNWVGLQSVRALEHFHVLVRGAGEEDISFWTGETQGRM</sequence>
<dbReference type="PANTHER" id="PTHR35020">
    <property type="entry name" value="N-ACETYLGLUCOSAMINE-INDUCED PROTEIN 1"/>
    <property type="match status" value="1"/>
</dbReference>
<dbReference type="GO" id="GO:0006044">
    <property type="term" value="P:N-acetylglucosamine metabolic process"/>
    <property type="evidence" value="ECO:0007669"/>
    <property type="project" value="TreeGrafter"/>
</dbReference>
<dbReference type="OrthoDB" id="498286at2759"/>